<proteinExistence type="predicted"/>
<keyword evidence="2" id="KW-1185">Reference proteome</keyword>
<dbReference type="RefSeq" id="WP_036676485.1">
    <property type="nucleotide sequence ID" value="NZ_JNVM01000003.1"/>
</dbReference>
<accession>A0A081PA42</accession>
<protein>
    <recommendedName>
        <fullName evidence="3">DNA alkylation repair protein</fullName>
    </recommendedName>
</protein>
<dbReference type="eggNOG" id="ENOG5032D1C">
    <property type="taxonomic scope" value="Bacteria"/>
</dbReference>
<sequence>MQEKPYFCPNCRSNRVKFSMISSFSQSFLKDAISGTVQEVTEPQRIDETEPTIQCMVCSFTGNEMRFVKQAEREPRAGTPINPTYY</sequence>
<evidence type="ECO:0008006" key="3">
    <source>
        <dbReference type="Google" id="ProtNLM"/>
    </source>
</evidence>
<dbReference type="Proteomes" id="UP000028123">
    <property type="component" value="Unassembled WGS sequence"/>
</dbReference>
<gene>
    <name evidence="1" type="ORF">ET33_20180</name>
</gene>
<dbReference type="EMBL" id="JNVM01000003">
    <property type="protein sequence ID" value="KEQ27565.1"/>
    <property type="molecule type" value="Genomic_DNA"/>
</dbReference>
<evidence type="ECO:0000313" key="2">
    <source>
        <dbReference type="Proteomes" id="UP000028123"/>
    </source>
</evidence>
<name>A0A081PA42_9BACL</name>
<comment type="caution">
    <text evidence="1">The sequence shown here is derived from an EMBL/GenBank/DDBJ whole genome shotgun (WGS) entry which is preliminary data.</text>
</comment>
<organism evidence="1 2">
    <name type="scientific">Paenibacillus tyrfis</name>
    <dbReference type="NCBI Taxonomy" id="1501230"/>
    <lineage>
        <taxon>Bacteria</taxon>
        <taxon>Bacillati</taxon>
        <taxon>Bacillota</taxon>
        <taxon>Bacilli</taxon>
        <taxon>Bacillales</taxon>
        <taxon>Paenibacillaceae</taxon>
        <taxon>Paenibacillus</taxon>
    </lineage>
</organism>
<reference evidence="1 2" key="1">
    <citation type="submission" date="2014-06" db="EMBL/GenBank/DDBJ databases">
        <title>Draft genome sequence of Paenibacillus sp. MSt1.</title>
        <authorList>
            <person name="Aw Y.K."/>
            <person name="Ong K.S."/>
            <person name="Gan H.M."/>
            <person name="Lee S.M."/>
        </authorList>
    </citation>
    <scope>NUCLEOTIDE SEQUENCE [LARGE SCALE GENOMIC DNA]</scope>
    <source>
        <strain evidence="1 2">MSt1</strain>
    </source>
</reference>
<dbReference type="AlphaFoldDB" id="A0A081PA42"/>
<dbReference type="OrthoDB" id="2382008at2"/>
<evidence type="ECO:0000313" key="1">
    <source>
        <dbReference type="EMBL" id="KEQ27565.1"/>
    </source>
</evidence>